<dbReference type="InterPro" id="IPR033121">
    <property type="entry name" value="PEPTIDASE_A1"/>
</dbReference>
<dbReference type="CDD" id="cd05471">
    <property type="entry name" value="pepsin_like"/>
    <property type="match status" value="1"/>
</dbReference>
<evidence type="ECO:0000256" key="10">
    <source>
        <dbReference type="ARBA" id="ARBA00059864"/>
    </source>
</evidence>
<name>A0A068RFJ6_9FUNG</name>
<dbReference type="Proteomes" id="UP000027586">
    <property type="component" value="Unassembled WGS sequence"/>
</dbReference>
<keyword evidence="2 15" id="KW-0645">Protease</keyword>
<feature type="active site" evidence="14">
    <location>
        <position position="97"/>
    </location>
</feature>
<comment type="function">
    <text evidence="10">This enzyme, capable of clotting milk is frequently used for cheese production.</text>
</comment>
<reference evidence="17" key="1">
    <citation type="submission" date="2013-08" db="EMBL/GenBank/DDBJ databases">
        <title>Gene expansion shapes genome architecture in the human pathogen Lichtheimia corymbifera: an evolutionary genomics analysis in the ancient terrestrial Mucorales (Mucoromycotina).</title>
        <authorList>
            <person name="Schwartze V.U."/>
            <person name="Winter S."/>
            <person name="Shelest E."/>
            <person name="Marcet-Houben M."/>
            <person name="Horn F."/>
            <person name="Wehner S."/>
            <person name="Hoffmann K."/>
            <person name="Riege K."/>
            <person name="Sammeth M."/>
            <person name="Nowrousian M."/>
            <person name="Valiante V."/>
            <person name="Linde J."/>
            <person name="Jacobsen I.D."/>
            <person name="Marz M."/>
            <person name="Brakhage A.A."/>
            <person name="Gabaldon T."/>
            <person name="Bocker S."/>
            <person name="Voigt K."/>
        </authorList>
    </citation>
    <scope>NUCLEOTIDE SEQUENCE [LARGE SCALE GENOMIC DNA]</scope>
    <source>
        <strain evidence="17">FSU 9682</strain>
    </source>
</reference>
<gene>
    <name evidence="17" type="ORF">LCOR_00186.1</name>
</gene>
<keyword evidence="3" id="KW-0732">Signal</keyword>
<dbReference type="OrthoDB" id="2747330at2759"/>
<dbReference type="PANTHER" id="PTHR47966">
    <property type="entry name" value="BETA-SITE APP-CLEAVING ENZYME, ISOFORM A-RELATED"/>
    <property type="match status" value="1"/>
</dbReference>
<dbReference type="Gene3D" id="2.40.70.10">
    <property type="entry name" value="Acid Proteases"/>
    <property type="match status" value="2"/>
</dbReference>
<keyword evidence="8" id="KW-0325">Glycoprotein</keyword>
<dbReference type="PROSITE" id="PS51767">
    <property type="entry name" value="PEPTIDASE_A1"/>
    <property type="match status" value="1"/>
</dbReference>
<comment type="catalytic activity">
    <reaction evidence="9">
        <text>Hydrolysis of proteins, favoring hydrophobic residues at P1 and P1'. Clots milk. Does not accept Lys at P1, and hence does not activate trypsinogen.</text>
        <dbReference type="EC" id="3.4.23.23"/>
    </reaction>
</comment>
<evidence type="ECO:0000256" key="11">
    <source>
        <dbReference type="ARBA" id="ARBA00067072"/>
    </source>
</evidence>
<keyword evidence="7" id="KW-1015">Disulfide bond</keyword>
<evidence type="ECO:0000256" key="3">
    <source>
        <dbReference type="ARBA" id="ARBA00022729"/>
    </source>
</evidence>
<dbReference type="FunFam" id="2.40.70.10:FF:000008">
    <property type="entry name" value="Cathepsin D"/>
    <property type="match status" value="1"/>
</dbReference>
<dbReference type="EMBL" id="CBTN010000001">
    <property type="protein sequence ID" value="CDH48402.1"/>
    <property type="molecule type" value="Genomic_DNA"/>
</dbReference>
<dbReference type="AlphaFoldDB" id="A0A068RFJ6"/>
<proteinExistence type="inferred from homology"/>
<comment type="caution">
    <text evidence="17">The sequence shown here is derived from an EMBL/GenBank/DDBJ whole genome shotgun (WGS) entry which is preliminary data.</text>
</comment>
<dbReference type="InterPro" id="IPR001461">
    <property type="entry name" value="Aspartic_peptidase_A1"/>
</dbReference>
<evidence type="ECO:0000256" key="6">
    <source>
        <dbReference type="ARBA" id="ARBA00023145"/>
    </source>
</evidence>
<evidence type="ECO:0000259" key="16">
    <source>
        <dbReference type="PROSITE" id="PS51767"/>
    </source>
</evidence>
<dbReference type="STRING" id="1263082.A0A068RFJ6"/>
<dbReference type="VEuPathDB" id="FungiDB:LCOR_00186.1"/>
<evidence type="ECO:0000256" key="8">
    <source>
        <dbReference type="ARBA" id="ARBA00023180"/>
    </source>
</evidence>
<evidence type="ECO:0000256" key="7">
    <source>
        <dbReference type="ARBA" id="ARBA00023157"/>
    </source>
</evidence>
<keyword evidence="4 15" id="KW-0064">Aspartyl protease</keyword>
<accession>A0A068RFJ6</accession>
<dbReference type="EC" id="3.4.23.23" evidence="11"/>
<evidence type="ECO:0000256" key="15">
    <source>
        <dbReference type="RuleBase" id="RU000454"/>
    </source>
</evidence>
<organism evidence="17 18">
    <name type="scientific">Lichtheimia corymbifera JMRC:FSU:9682</name>
    <dbReference type="NCBI Taxonomy" id="1263082"/>
    <lineage>
        <taxon>Eukaryota</taxon>
        <taxon>Fungi</taxon>
        <taxon>Fungi incertae sedis</taxon>
        <taxon>Mucoromycota</taxon>
        <taxon>Mucoromycotina</taxon>
        <taxon>Mucoromycetes</taxon>
        <taxon>Mucorales</taxon>
        <taxon>Lichtheimiaceae</taxon>
        <taxon>Lichtheimia</taxon>
    </lineage>
</organism>
<dbReference type="InterPro" id="IPR021109">
    <property type="entry name" value="Peptidase_aspartic_dom_sf"/>
</dbReference>
<evidence type="ECO:0000256" key="9">
    <source>
        <dbReference type="ARBA" id="ARBA00052485"/>
    </source>
</evidence>
<protein>
    <recommendedName>
        <fullName evidence="12">Mucorpepsin</fullName>
        <ecNumber evidence="11">3.4.23.23</ecNumber>
    </recommendedName>
    <alternativeName>
        <fullName evidence="13">Mucor rennin</fullName>
    </alternativeName>
</protein>
<dbReference type="InterPro" id="IPR001969">
    <property type="entry name" value="Aspartic_peptidase_AS"/>
</dbReference>
<evidence type="ECO:0000256" key="1">
    <source>
        <dbReference type="ARBA" id="ARBA00007447"/>
    </source>
</evidence>
<feature type="domain" description="Peptidase A1" evidence="16">
    <location>
        <begin position="79"/>
        <end position="406"/>
    </location>
</feature>
<sequence length="410" mass="45486">MIHAAAIAGNGGDGAKVVLPLHRSAGFSLDSPTAMMRVHARYASMLNEEDPAIVKPGLPRDPNTYSIFPVTSYDLDVSYYVQVGIGTPPQHFKLNLDTGSADLYVESTMCESCENDHTHLFNPSKSRTYKPTKEKWRIRYGDGSTANGIIGIDRLQLGKLEVESQMIELAVDQSEDLTQGPGEGILGLAFSGAASAKSIKTPMDNLIAQNRLQEPVFSLYLGNKKHGQDGEFIFGGYNTEYVDGTFSSIPVNKSLGKQQLYFTTPTDSFIIPFVGYWSIDVPSIQIGDTTITRNVQAIIDTGTTLIIFPKKLMEWVALFYGAERQENGVLYKIDCDISRLPSLTFNMGNGLTFTLPPELLIYRKDNDNNCHASFTSMDHGFLVLGDIFLKQYYTVFDYQKPEIRIANLKH</sequence>
<feature type="active site" evidence="14">
    <location>
        <position position="300"/>
    </location>
</feature>
<evidence type="ECO:0000256" key="5">
    <source>
        <dbReference type="ARBA" id="ARBA00022801"/>
    </source>
</evidence>
<evidence type="ECO:0000256" key="13">
    <source>
        <dbReference type="ARBA" id="ARBA00075933"/>
    </source>
</evidence>
<evidence type="ECO:0000313" key="18">
    <source>
        <dbReference type="Proteomes" id="UP000027586"/>
    </source>
</evidence>
<dbReference type="InterPro" id="IPR034164">
    <property type="entry name" value="Pepsin-like_dom"/>
</dbReference>
<evidence type="ECO:0000313" key="17">
    <source>
        <dbReference type="EMBL" id="CDH48402.1"/>
    </source>
</evidence>
<dbReference type="GO" id="GO:0004190">
    <property type="term" value="F:aspartic-type endopeptidase activity"/>
    <property type="evidence" value="ECO:0007669"/>
    <property type="project" value="UniProtKB-KW"/>
</dbReference>
<keyword evidence="5 15" id="KW-0378">Hydrolase</keyword>
<evidence type="ECO:0000256" key="2">
    <source>
        <dbReference type="ARBA" id="ARBA00022670"/>
    </source>
</evidence>
<dbReference type="SUPFAM" id="SSF50630">
    <property type="entry name" value="Acid proteases"/>
    <property type="match status" value="1"/>
</dbReference>
<dbReference type="GO" id="GO:0006508">
    <property type="term" value="P:proteolysis"/>
    <property type="evidence" value="ECO:0007669"/>
    <property type="project" value="UniProtKB-KW"/>
</dbReference>
<comment type="similarity">
    <text evidence="1 15">Belongs to the peptidase A1 family.</text>
</comment>
<evidence type="ECO:0000256" key="14">
    <source>
        <dbReference type="PIRSR" id="PIRSR601461-1"/>
    </source>
</evidence>
<dbReference type="PANTHER" id="PTHR47966:SF51">
    <property type="entry name" value="BETA-SITE APP-CLEAVING ENZYME, ISOFORM A-RELATED"/>
    <property type="match status" value="1"/>
</dbReference>
<evidence type="ECO:0000256" key="4">
    <source>
        <dbReference type="ARBA" id="ARBA00022750"/>
    </source>
</evidence>
<dbReference type="PROSITE" id="PS00141">
    <property type="entry name" value="ASP_PROTEASE"/>
    <property type="match status" value="1"/>
</dbReference>
<keyword evidence="6" id="KW-0865">Zymogen</keyword>
<keyword evidence="18" id="KW-1185">Reference proteome</keyword>
<evidence type="ECO:0000256" key="12">
    <source>
        <dbReference type="ARBA" id="ARBA00070311"/>
    </source>
</evidence>
<dbReference type="Pfam" id="PF00026">
    <property type="entry name" value="Asp"/>
    <property type="match status" value="1"/>
</dbReference>
<dbReference type="PRINTS" id="PR00792">
    <property type="entry name" value="PEPSIN"/>
</dbReference>